<keyword evidence="3" id="KW-0645">Protease</keyword>
<keyword evidence="1" id="KW-1133">Transmembrane helix</keyword>
<name>A0A0A3HMD1_9BACL</name>
<evidence type="ECO:0000259" key="2">
    <source>
        <dbReference type="Pfam" id="PF02517"/>
    </source>
</evidence>
<dbReference type="GO" id="GO:0006508">
    <property type="term" value="P:proteolysis"/>
    <property type="evidence" value="ECO:0007669"/>
    <property type="project" value="UniProtKB-KW"/>
</dbReference>
<dbReference type="RefSeq" id="WP_036202529.1">
    <property type="nucleotide sequence ID" value="NZ_AVCY01000001.1"/>
</dbReference>
<dbReference type="Proteomes" id="UP000030408">
    <property type="component" value="Unassembled WGS sequence"/>
</dbReference>
<reference evidence="3 4" key="1">
    <citation type="submission" date="2014-02" db="EMBL/GenBank/DDBJ databases">
        <title>Draft genome sequence of Lysinibacillus sinduriensis JCM 15800.</title>
        <authorList>
            <person name="Zhang F."/>
            <person name="Wang G."/>
            <person name="Zhang L."/>
        </authorList>
    </citation>
    <scope>NUCLEOTIDE SEQUENCE [LARGE SCALE GENOMIC DNA]</scope>
    <source>
        <strain evidence="3 4">JCM 15800</strain>
    </source>
</reference>
<dbReference type="OrthoDB" id="1903300at2"/>
<feature type="transmembrane region" description="Helical" evidence="1">
    <location>
        <begin position="148"/>
        <end position="175"/>
    </location>
</feature>
<dbReference type="InterPro" id="IPR003675">
    <property type="entry name" value="Rce1/LyrA-like_dom"/>
</dbReference>
<evidence type="ECO:0000313" key="3">
    <source>
        <dbReference type="EMBL" id="KGR73716.1"/>
    </source>
</evidence>
<comment type="caution">
    <text evidence="3">The sequence shown here is derived from an EMBL/GenBank/DDBJ whole genome shotgun (WGS) entry which is preliminary data.</text>
</comment>
<feature type="domain" description="CAAX prenyl protease 2/Lysostaphin resistance protein A-like" evidence="2">
    <location>
        <begin position="105"/>
        <end position="190"/>
    </location>
</feature>
<keyword evidence="3" id="KW-0378">Hydrolase</keyword>
<keyword evidence="1" id="KW-0472">Membrane</keyword>
<evidence type="ECO:0000313" key="4">
    <source>
        <dbReference type="Proteomes" id="UP000030408"/>
    </source>
</evidence>
<protein>
    <submittedName>
        <fullName evidence="3">CAAX protease</fullName>
    </submittedName>
</protein>
<gene>
    <name evidence="3" type="ORF">CD33_17000</name>
</gene>
<dbReference type="EMBL" id="JPVO01000055">
    <property type="protein sequence ID" value="KGR73716.1"/>
    <property type="molecule type" value="Genomic_DNA"/>
</dbReference>
<dbReference type="GO" id="GO:0080120">
    <property type="term" value="P:CAAX-box protein maturation"/>
    <property type="evidence" value="ECO:0007669"/>
    <property type="project" value="UniProtKB-ARBA"/>
</dbReference>
<dbReference type="AlphaFoldDB" id="A0A0A3HMD1"/>
<keyword evidence="4" id="KW-1185">Reference proteome</keyword>
<dbReference type="GO" id="GO:0004175">
    <property type="term" value="F:endopeptidase activity"/>
    <property type="evidence" value="ECO:0007669"/>
    <property type="project" value="UniProtKB-ARBA"/>
</dbReference>
<feature type="transmembrane region" description="Helical" evidence="1">
    <location>
        <begin position="106"/>
        <end position="127"/>
    </location>
</feature>
<dbReference type="eggNOG" id="COG1266">
    <property type="taxonomic scope" value="Bacteria"/>
</dbReference>
<feature type="transmembrane region" description="Helical" evidence="1">
    <location>
        <begin position="61"/>
        <end position="86"/>
    </location>
</feature>
<feature type="transmembrane region" description="Helical" evidence="1">
    <location>
        <begin position="181"/>
        <end position="202"/>
    </location>
</feature>
<sequence length="203" mass="23486">MDKSKQLIGLLLSLIFIYVMLYITFEEIKIFWYLYTFTLLVGIAIAIIYGKFRDEISTWQYLLFGIGYGTILYGIVRFGHFLLIKVDAGAENAITKFLKNYGPDNIWHYILLIFIIVIGEELFWRGFIQQHLKNWVSSNNAVIITSILFSLSVAISGFWPGVVAAFIAGLLWGFLYEWKKSMPLIIVSHEIFILLLFMVLPLH</sequence>
<keyword evidence="1" id="KW-0812">Transmembrane</keyword>
<dbReference type="Pfam" id="PF02517">
    <property type="entry name" value="Rce1-like"/>
    <property type="match status" value="1"/>
</dbReference>
<feature type="transmembrane region" description="Helical" evidence="1">
    <location>
        <begin position="7"/>
        <end position="25"/>
    </location>
</feature>
<organism evidence="3 4">
    <name type="scientific">Ureibacillus sinduriensis BLB-1 = JCM 15800</name>
    <dbReference type="NCBI Taxonomy" id="1384057"/>
    <lineage>
        <taxon>Bacteria</taxon>
        <taxon>Bacillati</taxon>
        <taxon>Bacillota</taxon>
        <taxon>Bacilli</taxon>
        <taxon>Bacillales</taxon>
        <taxon>Caryophanaceae</taxon>
        <taxon>Ureibacillus</taxon>
    </lineage>
</organism>
<evidence type="ECO:0000256" key="1">
    <source>
        <dbReference type="SAM" id="Phobius"/>
    </source>
</evidence>
<proteinExistence type="predicted"/>
<feature type="transmembrane region" description="Helical" evidence="1">
    <location>
        <begin position="31"/>
        <end position="49"/>
    </location>
</feature>
<accession>A0A0A3HMD1</accession>
<dbReference type="STRING" id="1384057.CD33_17000"/>